<dbReference type="Proteomes" id="UP000267249">
    <property type="component" value="Chromosome"/>
</dbReference>
<evidence type="ECO:0000313" key="3">
    <source>
        <dbReference type="EMBL" id="AZB73701.2"/>
    </source>
</evidence>
<feature type="domain" description="Beta-lactamase class A catalytic" evidence="2">
    <location>
        <begin position="135"/>
        <end position="344"/>
    </location>
</feature>
<dbReference type="GO" id="GO:0008800">
    <property type="term" value="F:beta-lactamase activity"/>
    <property type="evidence" value="ECO:0007669"/>
    <property type="project" value="InterPro"/>
</dbReference>
<dbReference type="InterPro" id="IPR045155">
    <property type="entry name" value="Beta-lactam_cat"/>
</dbReference>
<sequence>MLLQGTAMPPRDRTARRPSRTARPASQATRPLRAVDSPRNQRRSPAPAKPLRIPPLLQNVLRLLVLGVGLGVLAGSLIAAWEPNLKLAPTPQAATAAAPEPAVTTQPIAFQVPLTPLQTQLAALIQQQPTLKAELFLTDLDTGNYVDINGTTSIPAASTIKIPVLTALMEAVQEGKVQLDEQLTMTKELVASEAGAMQYQPVGSKFTVLESAIEMIRISDNTATNLLIARLGGIEAVNQRFAAWGLETTRLRNLLPDLEGTNSTTPKEMVELLAKIENGSLLKPRSRDRFFAVLRTTETNTLLSRGLGEEATIAHKTGDIAMVVGDVGLIDMPNGKRYIAAMLVRRPDNDLKANELIRQVSQRTYQFLNTLPVSTASTQQPS</sequence>
<dbReference type="Gene3D" id="3.40.710.10">
    <property type="entry name" value="DD-peptidase/beta-lactamase superfamily"/>
    <property type="match status" value="1"/>
</dbReference>
<evidence type="ECO:0000259" key="2">
    <source>
        <dbReference type="Pfam" id="PF13354"/>
    </source>
</evidence>
<dbReference type="GO" id="GO:0030655">
    <property type="term" value="P:beta-lactam antibiotic catabolic process"/>
    <property type="evidence" value="ECO:0007669"/>
    <property type="project" value="InterPro"/>
</dbReference>
<dbReference type="InterPro" id="IPR000871">
    <property type="entry name" value="Beta-lactam_class-A"/>
</dbReference>
<proteinExistence type="predicted"/>
<feature type="region of interest" description="Disordered" evidence="1">
    <location>
        <begin position="1"/>
        <end position="51"/>
    </location>
</feature>
<organism evidence="3 4">
    <name type="scientific">Synechococcus elongatus PCC 11801</name>
    <dbReference type="NCBI Taxonomy" id="2219813"/>
    <lineage>
        <taxon>Bacteria</taxon>
        <taxon>Bacillati</taxon>
        <taxon>Cyanobacteriota</taxon>
        <taxon>Cyanophyceae</taxon>
        <taxon>Synechococcales</taxon>
        <taxon>Synechococcaceae</taxon>
        <taxon>Synechococcus</taxon>
    </lineage>
</organism>
<dbReference type="EMBL" id="CP030139">
    <property type="protein sequence ID" value="AZB73701.2"/>
    <property type="molecule type" value="Genomic_DNA"/>
</dbReference>
<evidence type="ECO:0000313" key="4">
    <source>
        <dbReference type="Proteomes" id="UP000267249"/>
    </source>
</evidence>
<evidence type="ECO:0000256" key="1">
    <source>
        <dbReference type="SAM" id="MobiDB-lite"/>
    </source>
</evidence>
<name>A0AAN1QQM8_SYNEL</name>
<reference evidence="3 4" key="1">
    <citation type="journal article" date="2018" name="Sci. Rep.">
        <title>Genome Features and Biochemical Characteristics of a Robust, Fast Growing and Naturally Transformable Cyanobacterium Synechococcus elongatus PCC 11801 Isolated from India.</title>
        <authorList>
            <person name="Jaiswal D."/>
            <person name="Sengupta A."/>
            <person name="Sohoni S."/>
            <person name="Sengupta S."/>
            <person name="Phadnavis A.G."/>
            <person name="Pakrasi H.B."/>
            <person name="Wangikar P.P."/>
        </authorList>
    </citation>
    <scope>NUCLEOTIDE SEQUENCE [LARGE SCALE GENOMIC DNA]</scope>
    <source>
        <strain evidence="3 4">PCC 11801</strain>
    </source>
</reference>
<gene>
    <name evidence="3" type="ORF">DOP62_08775</name>
</gene>
<dbReference type="GO" id="GO:0046677">
    <property type="term" value="P:response to antibiotic"/>
    <property type="evidence" value="ECO:0007669"/>
    <property type="project" value="InterPro"/>
</dbReference>
<dbReference type="PANTHER" id="PTHR35333">
    <property type="entry name" value="BETA-LACTAMASE"/>
    <property type="match status" value="1"/>
</dbReference>
<accession>A0AAN1QQM8</accession>
<dbReference type="AlphaFoldDB" id="A0AAN1QQM8"/>
<dbReference type="SUPFAM" id="SSF56601">
    <property type="entry name" value="beta-lactamase/transpeptidase-like"/>
    <property type="match status" value="1"/>
</dbReference>
<dbReference type="Pfam" id="PF13354">
    <property type="entry name" value="Beta-lactamase2"/>
    <property type="match status" value="1"/>
</dbReference>
<keyword evidence="3" id="KW-0378">Hydrolase</keyword>
<dbReference type="PANTHER" id="PTHR35333:SF4">
    <property type="entry name" value="SLR0121 PROTEIN"/>
    <property type="match status" value="1"/>
</dbReference>
<protein>
    <submittedName>
        <fullName evidence="3">Serine hydrolase</fullName>
    </submittedName>
</protein>
<dbReference type="InterPro" id="IPR012338">
    <property type="entry name" value="Beta-lactam/transpept-like"/>
</dbReference>